<evidence type="ECO:0000256" key="8">
    <source>
        <dbReference type="ARBA" id="ARBA00023055"/>
    </source>
</evidence>
<evidence type="ECO:0000256" key="2">
    <source>
        <dbReference type="ARBA" id="ARBA00022448"/>
    </source>
</evidence>
<feature type="region of interest" description="Disordered" evidence="11">
    <location>
        <begin position="1"/>
        <end position="192"/>
    </location>
</feature>
<evidence type="ECO:0008006" key="17">
    <source>
        <dbReference type="Google" id="ProtNLM"/>
    </source>
</evidence>
<feature type="domain" description="C2" evidence="13">
    <location>
        <begin position="573"/>
        <end position="704"/>
    </location>
</feature>
<keyword evidence="2" id="KW-0813">Transport</keyword>
<accession>A0A6A6WB67</accession>
<evidence type="ECO:0000256" key="9">
    <source>
        <dbReference type="ARBA" id="ARBA00023121"/>
    </source>
</evidence>
<keyword evidence="9" id="KW-0446">Lipid-binding</keyword>
<dbReference type="PANTHER" id="PTHR47348">
    <property type="entry name" value="MEIOTICALLY UP-REGULATED GENE 190 PROTEIN"/>
    <property type="match status" value="1"/>
</dbReference>
<proteinExistence type="predicted"/>
<feature type="compositionally biased region" description="Low complexity" evidence="11">
    <location>
        <begin position="1142"/>
        <end position="1152"/>
    </location>
</feature>
<feature type="compositionally biased region" description="Polar residues" evidence="11">
    <location>
        <begin position="1161"/>
        <end position="1171"/>
    </location>
</feature>
<feature type="region of interest" description="Disordered" evidence="11">
    <location>
        <begin position="761"/>
        <end position="786"/>
    </location>
</feature>
<feature type="region of interest" description="Disordered" evidence="11">
    <location>
        <begin position="1133"/>
        <end position="1181"/>
    </location>
</feature>
<keyword evidence="5" id="KW-0677">Repeat</keyword>
<evidence type="ECO:0000256" key="12">
    <source>
        <dbReference type="SAM" id="Phobius"/>
    </source>
</evidence>
<dbReference type="GO" id="GO:0061817">
    <property type="term" value="P:endoplasmic reticulum-plasma membrane tethering"/>
    <property type="evidence" value="ECO:0007669"/>
    <property type="project" value="InterPro"/>
</dbReference>
<dbReference type="InterPro" id="IPR057349">
    <property type="entry name" value="C2_Mug190_3rd"/>
</dbReference>
<dbReference type="GeneID" id="54483786"/>
<dbReference type="CDD" id="cd04041">
    <property type="entry name" value="C2A_fungal"/>
    <property type="match status" value="1"/>
</dbReference>
<dbReference type="OrthoDB" id="419768at2759"/>
<keyword evidence="4 12" id="KW-0812">Transmembrane</keyword>
<keyword evidence="6" id="KW-0256">Endoplasmic reticulum</keyword>
<feature type="transmembrane region" description="Helical" evidence="12">
    <location>
        <begin position="229"/>
        <end position="250"/>
    </location>
</feature>
<feature type="compositionally biased region" description="Basic and acidic residues" evidence="11">
    <location>
        <begin position="397"/>
        <end position="407"/>
    </location>
</feature>
<sequence length="1243" mass="138389">MSGHEDADATARRYRAPFSSNHPIPTVQRYKKEKQEKEATYGGVEEEQEASRTQRARDAYDRYKHGDEAQRDDEGPYKSENKNLQATATPDGEGDKEITTLDQSKEQPIEEAAKDTSEADISQDPKEQRKQMKKRKGDAAREVTDPVTHLPVRIHDFTERDLKNTPENEPNPGLRSRTGTEQMENPEDDPQIKADDAFQRDAHSAMDVVFPPPNFEEVKKQLSRVFEQAIIAGIGTLSIFAIGISLLGHFSGFDKSGTYISILTVIGGLVSAITVWVLHQWAKNKINDVWENETWESERQAGKRIAAKNQIAESTHWLNSFLASVWPLINPDLFVAIQDQLEDVMQASLPKMVRMVSVEDLGQGSESLRILGIKWLPSGAAAQSVGEDGSIQKKKKSNGESDRKVPGEGEVEQNSDQEKKKSSDGGGDGQPDHDEGQENIAEGMEAEEGEFINLEVALSYRARGAGKGLRSRAKNAHLYMAFYLIGGVKFPVWVEMHGFVGVLRLRMQLTPDPPFVSLCTLTFLGQPKVDLSCVPLSKHALNIMDLPLISNFVQSAVDAGLSTLVAPRNMTLDLKDMLVGDDFKKDTTARGVLMVTVKRGFDFKEGDSGIGPLKSGSSDPYVSVGWAKFSKPVWSTRVLMGEMEPYWQETAFILVTPEELNVDERLRLQLWDSDRTSADDDLGRIELDLKHIMRNENSNGKLWDRQDGFRSIKKAESMPGQIEWSVGYFSKLRMQESQLASQTKEPGVKNMEDLRKLVEQESERKLREAKKDETEEIEQQKAQDLKEREDELITHAPPPDGYPTGILSIQIHNITGLELQAINKREQSKKDNNSEVDEEGDDLPSAYCTIILNHQKIYKTRTKPKNSKPFFNAGCERLVRDWRNTEIHLSIRDARVHENDALLGIVHLPLSKLFEKRSQFSEFFPLSGGVGYGKVRVSMVFRAVKLQAPRELLGWDFGTVEIQPSVHAGEGLPQDLHDKRIKLHTNIGKAKLTALGDGTWSSSPKSSSSSSSPRTLKLAVRRRYSSPLILEFRDSSLLRDSTLAFAVLWLKDLPDNDTVTLTLPVWKGDLARASQNTLSDCGQRHGSIVVSLTFWSGLSGYHARFAGKDGNMADVMEVLDCAADVASDDNALNFTDDDAGTSSSSSSSSDSSSSDDDEDTPTGSEKSTNDNSNDDGSRGIIDSVRDYKHNAKQLHRKNRGLMQWKGPRTAAWLKGKAKRTEKGLAGLFSHHDGGREAGIETEV</sequence>
<dbReference type="InterPro" id="IPR000008">
    <property type="entry name" value="C2_dom"/>
</dbReference>
<organism evidence="15 16">
    <name type="scientific">Pseudovirgaria hyperparasitica</name>
    <dbReference type="NCBI Taxonomy" id="470096"/>
    <lineage>
        <taxon>Eukaryota</taxon>
        <taxon>Fungi</taxon>
        <taxon>Dikarya</taxon>
        <taxon>Ascomycota</taxon>
        <taxon>Pezizomycotina</taxon>
        <taxon>Dothideomycetes</taxon>
        <taxon>Dothideomycetes incertae sedis</taxon>
        <taxon>Acrospermales</taxon>
        <taxon>Acrospermaceae</taxon>
        <taxon>Pseudovirgaria</taxon>
    </lineage>
</organism>
<protein>
    <recommendedName>
        <fullName evidence="17">Meiotically up-regulated gene 190 protein</fullName>
    </recommendedName>
</protein>
<dbReference type="GO" id="GO:0005789">
    <property type="term" value="C:endoplasmic reticulum membrane"/>
    <property type="evidence" value="ECO:0007669"/>
    <property type="project" value="UniProtKB-SubCell"/>
</dbReference>
<dbReference type="CDD" id="cd04052">
    <property type="entry name" value="C2B_Tricalbin-like"/>
    <property type="match status" value="1"/>
</dbReference>
<dbReference type="PANTHER" id="PTHR47348:SF2">
    <property type="entry name" value="MEIOTICALLY UP-REGULATED 190 PROTEIN"/>
    <property type="match status" value="1"/>
</dbReference>
<evidence type="ECO:0000256" key="6">
    <source>
        <dbReference type="ARBA" id="ARBA00022824"/>
    </source>
</evidence>
<evidence type="ECO:0000256" key="1">
    <source>
        <dbReference type="ARBA" id="ARBA00004586"/>
    </source>
</evidence>
<dbReference type="GO" id="GO:0006869">
    <property type="term" value="P:lipid transport"/>
    <property type="evidence" value="ECO:0007669"/>
    <property type="project" value="UniProtKB-KW"/>
</dbReference>
<dbReference type="InterPro" id="IPR035892">
    <property type="entry name" value="C2_domain_sf"/>
</dbReference>
<feature type="transmembrane region" description="Helical" evidence="12">
    <location>
        <begin position="476"/>
        <end position="494"/>
    </location>
</feature>
<dbReference type="RefSeq" id="XP_033601735.1">
    <property type="nucleotide sequence ID" value="XM_033742732.1"/>
</dbReference>
<dbReference type="CDD" id="cd21676">
    <property type="entry name" value="SMP_Mug190"/>
    <property type="match status" value="1"/>
</dbReference>
<keyword evidence="8" id="KW-0445">Lipid transport</keyword>
<evidence type="ECO:0000313" key="15">
    <source>
        <dbReference type="EMBL" id="KAF2759284.1"/>
    </source>
</evidence>
<reference evidence="15" key="1">
    <citation type="journal article" date="2020" name="Stud. Mycol.">
        <title>101 Dothideomycetes genomes: a test case for predicting lifestyles and emergence of pathogens.</title>
        <authorList>
            <person name="Haridas S."/>
            <person name="Albert R."/>
            <person name="Binder M."/>
            <person name="Bloem J."/>
            <person name="Labutti K."/>
            <person name="Salamov A."/>
            <person name="Andreopoulos B."/>
            <person name="Baker S."/>
            <person name="Barry K."/>
            <person name="Bills G."/>
            <person name="Bluhm B."/>
            <person name="Cannon C."/>
            <person name="Castanera R."/>
            <person name="Culley D."/>
            <person name="Daum C."/>
            <person name="Ezra D."/>
            <person name="Gonzalez J."/>
            <person name="Henrissat B."/>
            <person name="Kuo A."/>
            <person name="Liang C."/>
            <person name="Lipzen A."/>
            <person name="Lutzoni F."/>
            <person name="Magnuson J."/>
            <person name="Mondo S."/>
            <person name="Nolan M."/>
            <person name="Ohm R."/>
            <person name="Pangilinan J."/>
            <person name="Park H.-J."/>
            <person name="Ramirez L."/>
            <person name="Alfaro M."/>
            <person name="Sun H."/>
            <person name="Tritt A."/>
            <person name="Yoshinaga Y."/>
            <person name="Zwiers L.-H."/>
            <person name="Turgeon B."/>
            <person name="Goodwin S."/>
            <person name="Spatafora J."/>
            <person name="Crous P."/>
            <person name="Grigoriev I."/>
        </authorList>
    </citation>
    <scope>NUCLEOTIDE SEQUENCE</scope>
    <source>
        <strain evidence="15">CBS 121739</strain>
    </source>
</reference>
<dbReference type="Gene3D" id="2.60.40.150">
    <property type="entry name" value="C2 domain"/>
    <property type="match status" value="2"/>
</dbReference>
<feature type="compositionally biased region" description="Basic and acidic residues" evidence="11">
    <location>
        <begin position="49"/>
        <end position="81"/>
    </location>
</feature>
<evidence type="ECO:0000256" key="11">
    <source>
        <dbReference type="SAM" id="MobiDB-lite"/>
    </source>
</evidence>
<dbReference type="SMART" id="SM00239">
    <property type="entry name" value="C2"/>
    <property type="match status" value="2"/>
</dbReference>
<keyword evidence="7 12" id="KW-1133">Transmembrane helix</keyword>
<evidence type="ECO:0000256" key="5">
    <source>
        <dbReference type="ARBA" id="ARBA00022737"/>
    </source>
</evidence>
<dbReference type="InterPro" id="IPR037765">
    <property type="entry name" value="C2B_Tricalbin"/>
</dbReference>
<dbReference type="SUPFAM" id="SSF49562">
    <property type="entry name" value="C2 domain (Calcium/lipid-binding domain, CaLB)"/>
    <property type="match status" value="2"/>
</dbReference>
<keyword evidence="16" id="KW-1185">Reference proteome</keyword>
<keyword evidence="10 12" id="KW-0472">Membrane</keyword>
<evidence type="ECO:0000256" key="3">
    <source>
        <dbReference type="ARBA" id="ARBA00022553"/>
    </source>
</evidence>
<feature type="compositionally biased region" description="Basic and acidic residues" evidence="11">
    <location>
        <begin position="1"/>
        <end position="11"/>
    </location>
</feature>
<feature type="compositionally biased region" description="Basic and acidic residues" evidence="11">
    <location>
        <begin position="93"/>
        <end position="130"/>
    </location>
</feature>
<dbReference type="Pfam" id="PF25669">
    <property type="entry name" value="SMP_MUG190-like"/>
    <property type="match status" value="1"/>
</dbReference>
<dbReference type="Pfam" id="PF00168">
    <property type="entry name" value="C2"/>
    <property type="match status" value="2"/>
</dbReference>
<dbReference type="InterPro" id="IPR031468">
    <property type="entry name" value="SMP_LBD"/>
</dbReference>
<keyword evidence="3" id="KW-0597">Phosphoprotein</keyword>
<feature type="domain" description="C2" evidence="13">
    <location>
        <begin position="787"/>
        <end position="924"/>
    </location>
</feature>
<evidence type="ECO:0000313" key="16">
    <source>
        <dbReference type="Proteomes" id="UP000799437"/>
    </source>
</evidence>
<dbReference type="AlphaFoldDB" id="A0A6A6WB67"/>
<feature type="compositionally biased region" description="Basic and acidic residues" evidence="11">
    <location>
        <begin position="153"/>
        <end position="166"/>
    </location>
</feature>
<dbReference type="Pfam" id="PF25331">
    <property type="entry name" value="C2_Mug190_3rd"/>
    <property type="match status" value="1"/>
</dbReference>
<evidence type="ECO:0000256" key="4">
    <source>
        <dbReference type="ARBA" id="ARBA00022692"/>
    </source>
</evidence>
<evidence type="ECO:0000259" key="14">
    <source>
        <dbReference type="PROSITE" id="PS51847"/>
    </source>
</evidence>
<dbReference type="GO" id="GO:0008289">
    <property type="term" value="F:lipid binding"/>
    <property type="evidence" value="ECO:0007669"/>
    <property type="project" value="UniProtKB-KW"/>
</dbReference>
<dbReference type="EMBL" id="ML996570">
    <property type="protein sequence ID" value="KAF2759284.1"/>
    <property type="molecule type" value="Genomic_DNA"/>
</dbReference>
<evidence type="ECO:0000256" key="10">
    <source>
        <dbReference type="ARBA" id="ARBA00023136"/>
    </source>
</evidence>
<gene>
    <name evidence="15" type="ORF">EJ05DRAFT_463888</name>
</gene>
<dbReference type="Proteomes" id="UP000799437">
    <property type="component" value="Unassembled WGS sequence"/>
</dbReference>
<feature type="domain" description="SMP-LTD" evidence="14">
    <location>
        <begin position="311"/>
        <end position="575"/>
    </location>
</feature>
<dbReference type="PROSITE" id="PS50004">
    <property type="entry name" value="C2"/>
    <property type="match status" value="2"/>
</dbReference>
<feature type="region of interest" description="Disordered" evidence="11">
    <location>
        <begin position="384"/>
        <end position="437"/>
    </location>
</feature>
<feature type="transmembrane region" description="Helical" evidence="12">
    <location>
        <begin position="256"/>
        <end position="278"/>
    </location>
</feature>
<evidence type="ECO:0000259" key="13">
    <source>
        <dbReference type="PROSITE" id="PS50004"/>
    </source>
</evidence>
<comment type="subcellular location">
    <subcellularLocation>
        <location evidence="1">Endoplasmic reticulum membrane</location>
    </subcellularLocation>
</comment>
<name>A0A6A6WB67_9PEZI</name>
<dbReference type="PROSITE" id="PS51847">
    <property type="entry name" value="SMP"/>
    <property type="match status" value="1"/>
</dbReference>
<dbReference type="InterPro" id="IPR037767">
    <property type="entry name" value="C2A_Mug190-like"/>
</dbReference>
<evidence type="ECO:0000256" key="7">
    <source>
        <dbReference type="ARBA" id="ARBA00022989"/>
    </source>
</evidence>